<feature type="domain" description="SEC7" evidence="3">
    <location>
        <begin position="923"/>
        <end position="1046"/>
    </location>
</feature>
<evidence type="ECO:0000313" key="4">
    <source>
        <dbReference type="EMBL" id="CEH17324.1"/>
    </source>
</evidence>
<dbReference type="Gene3D" id="2.30.29.30">
    <property type="entry name" value="Pleckstrin-homology domain (PH domain)/Phosphotyrosine-binding domain (PTB)"/>
    <property type="match status" value="1"/>
</dbReference>
<feature type="region of interest" description="Disordered" evidence="1">
    <location>
        <begin position="1347"/>
        <end position="1415"/>
    </location>
</feature>
<dbReference type="EMBL" id="CCYA01000254">
    <property type="protein sequence ID" value="CEH17324.1"/>
    <property type="molecule type" value="Genomic_DNA"/>
</dbReference>
<dbReference type="InterPro" id="IPR000904">
    <property type="entry name" value="Sec7_dom"/>
</dbReference>
<dbReference type="PANTHER" id="PTHR10663:SF405">
    <property type="entry name" value="ARF GUANINE NUCLEOTIDE EXCHANGE FACTOR SYT1"/>
    <property type="match status" value="1"/>
</dbReference>
<dbReference type="Pfam" id="PF00169">
    <property type="entry name" value="PH"/>
    <property type="match status" value="1"/>
</dbReference>
<feature type="region of interest" description="Disordered" evidence="1">
    <location>
        <begin position="298"/>
        <end position="623"/>
    </location>
</feature>
<dbReference type="GO" id="GO:0032012">
    <property type="term" value="P:regulation of ARF protein signal transduction"/>
    <property type="evidence" value="ECO:0007669"/>
    <property type="project" value="InterPro"/>
</dbReference>
<dbReference type="PROSITE" id="PS50190">
    <property type="entry name" value="SEC7"/>
    <property type="match status" value="1"/>
</dbReference>
<feature type="compositionally biased region" description="Low complexity" evidence="1">
    <location>
        <begin position="61"/>
        <end position="71"/>
    </location>
</feature>
<dbReference type="InterPro" id="IPR035999">
    <property type="entry name" value="Sec7_dom_sf"/>
</dbReference>
<feature type="compositionally biased region" description="Basic and acidic residues" evidence="1">
    <location>
        <begin position="534"/>
        <end position="547"/>
    </location>
</feature>
<dbReference type="GO" id="GO:0005085">
    <property type="term" value="F:guanyl-nucleotide exchange factor activity"/>
    <property type="evidence" value="ECO:0007669"/>
    <property type="project" value="InterPro"/>
</dbReference>
<dbReference type="PANTHER" id="PTHR10663">
    <property type="entry name" value="GUANYL-NUCLEOTIDE EXCHANGE FACTOR"/>
    <property type="match status" value="1"/>
</dbReference>
<dbReference type="STRING" id="401625.A0A0P1BNT2"/>
<dbReference type="SMART" id="SM00222">
    <property type="entry name" value="Sec7"/>
    <property type="match status" value="1"/>
</dbReference>
<dbReference type="Gene3D" id="1.10.1000.11">
    <property type="entry name" value="Arf Nucleotide-binding Site Opener,domain 2"/>
    <property type="match status" value="1"/>
</dbReference>
<feature type="region of interest" description="Disordered" evidence="1">
    <location>
        <begin position="1556"/>
        <end position="1648"/>
    </location>
</feature>
<feature type="compositionally biased region" description="Polar residues" evidence="1">
    <location>
        <begin position="870"/>
        <end position="880"/>
    </location>
</feature>
<dbReference type="PROSITE" id="PS50003">
    <property type="entry name" value="PH_DOMAIN"/>
    <property type="match status" value="1"/>
</dbReference>
<dbReference type="InterPro" id="IPR001849">
    <property type="entry name" value="PH_domain"/>
</dbReference>
<feature type="compositionally biased region" description="Basic and acidic residues" evidence="1">
    <location>
        <begin position="111"/>
        <end position="120"/>
    </location>
</feature>
<feature type="compositionally biased region" description="Polar residues" evidence="1">
    <location>
        <begin position="476"/>
        <end position="489"/>
    </location>
</feature>
<feature type="region of interest" description="Disordered" evidence="1">
    <location>
        <begin position="658"/>
        <end position="831"/>
    </location>
</feature>
<dbReference type="CDD" id="cd00171">
    <property type="entry name" value="Sec7"/>
    <property type="match status" value="1"/>
</dbReference>
<proteinExistence type="predicted"/>
<feature type="compositionally biased region" description="Polar residues" evidence="1">
    <location>
        <begin position="1347"/>
        <end position="1364"/>
    </location>
</feature>
<feature type="compositionally biased region" description="Polar residues" evidence="1">
    <location>
        <begin position="1621"/>
        <end position="1632"/>
    </location>
</feature>
<feature type="region of interest" description="Disordered" evidence="1">
    <location>
        <begin position="1"/>
        <end position="273"/>
    </location>
</feature>
<evidence type="ECO:0000259" key="2">
    <source>
        <dbReference type="PROSITE" id="PS50003"/>
    </source>
</evidence>
<feature type="compositionally biased region" description="Polar residues" evidence="1">
    <location>
        <begin position="20"/>
        <end position="31"/>
    </location>
</feature>
<dbReference type="InterPro" id="IPR023394">
    <property type="entry name" value="Sec7_C_sf"/>
</dbReference>
<evidence type="ECO:0000313" key="5">
    <source>
        <dbReference type="Proteomes" id="UP000054845"/>
    </source>
</evidence>
<feature type="domain" description="PH" evidence="2">
    <location>
        <begin position="1186"/>
        <end position="1320"/>
    </location>
</feature>
<dbReference type="Proteomes" id="UP000054845">
    <property type="component" value="Unassembled WGS sequence"/>
</dbReference>
<feature type="region of interest" description="Disordered" evidence="1">
    <location>
        <begin position="862"/>
        <end position="900"/>
    </location>
</feature>
<feature type="compositionally biased region" description="Low complexity" evidence="1">
    <location>
        <begin position="34"/>
        <end position="53"/>
    </location>
</feature>
<organism evidence="4 5">
    <name type="scientific">Ceraceosorus bombacis</name>
    <dbReference type="NCBI Taxonomy" id="401625"/>
    <lineage>
        <taxon>Eukaryota</taxon>
        <taxon>Fungi</taxon>
        <taxon>Dikarya</taxon>
        <taxon>Basidiomycota</taxon>
        <taxon>Ustilaginomycotina</taxon>
        <taxon>Exobasidiomycetes</taxon>
        <taxon>Ceraceosorales</taxon>
        <taxon>Ceraceosoraceae</taxon>
        <taxon>Ceraceosorus</taxon>
    </lineage>
</organism>
<feature type="compositionally biased region" description="Polar residues" evidence="1">
    <location>
        <begin position="790"/>
        <end position="813"/>
    </location>
</feature>
<name>A0A0P1BNT2_9BASI</name>
<sequence length="1648" mass="176614">MSSYAKSDWAQARVGDGHAPSSSHRASTPALTGTGVQRSRSQRTTSSGTSASRPAMVRPGSSHQHQSAHRASTGDGAFSTLKPHRSLGDGAAPVESGTFPSVVVPQLSGRFETEREHLTRAPEMPSRPETSDVGLKPPSISSSSSKPSRTASIFRLGRGLRNKSKPSTSAGDSSDAPKEGSASPSARASSSTRSGNSSRSINAVISAVENTGSSEPRLSISSSRHSGSSPSDGRASSDLDHMLRSGRFASSSSLVAAPSKLKMPQDSQEDGEDFAEQIELIHHPSQALVAGSHAVHDPIAGVPSRRHLGSDVDHESASAQDDVAPSKKGSYVDGSILAEGLGTAKRQHRAVPSIDSNPESNSHRRRRSLASIGMPKQSSSVAGEPDASWEVSQEHSRNRQSPKQSASIVDAERTITGRVHAPRIAVASPSNNDIPATSPRILGSFSRRTGVAPPQLPPPAIAPPALPSELARTPSKARQVSAPASTPSRMANLFKSKLMGPRDRVGDEDEGHAAVASLPASSALVGLGTFVMPTRDHEAEQRHVEGRRPRKTRSQVNLQGSKASHTSSSRERATGVGGRDEGQSGSSKGKSTDRSADSARSNHRQRRPRTSGAADASSRLAPSIAIDGAHEALTASPMDSPTLSSKAWVADERFKAAKEASRARSGWEMTSSSRLELLDSSPEEERRQYFPPMSPPDSNAPGRRRSFVQRQAPPWRLARANSSTAGVDEYPSGAVNVSRRSSVARPSSAKTVDGAGPSIAAPISSSAGTSRLDHSGGASALFGGSSASATPRQRASSLIPSLPWTRSRTSSSVALEGRPSLASGDGRGHSTQQVLNSVASAIAAKDSVQQDAMRRTSIALEHLRSADSDPASTSLQSSTTHVDKFEKPSKASQDSGAREFDSPETFVEHVVASVPRNDVVAVLASKTDELHKHALQLFMRRFLFAGHPLDIALRKLLMSLCLPKETQQIDRVMEAFAQRYNECNEDLFAAQDQPYILAFSLMMLHTDAFNKNAKNKMTKADYVRNTASSKAPVEILEYLYDNLIYAQFIYVENADDIKRRVSEPVSVDGGSGFFSAIGAGGNNASSRVKVDAYAMIAQGRTTELNPDILSLVLEESPFSYTGTADQFDVESLNDAFSRAPSIEIFTQRGPALPTGSSWGGDSPYSSTAMMTTLMLDRAPAHTVSLRVTKVGCVSRKDDLEGAKKAQSRKWRTCGMILTSSQLLFFRDLIWTSALDQQISAQTENYTIPNVVIAPRISFFRPDGVLSLSNAFAVRDITHKKYENVFRLIADQGGQTKQFLFQTPSEAEMNDWIAKINFCGTFRSGGIRMRGLDPAPEDDDDAASVVNRSATFDSSTMSRRPSATPSLDGMTLPGAALPNATPSPTSESYPGQLGAALSQEPSPLSSPSIFGGQSSAASTPLVGVMRRRVYARRRELKPFIREVTEKLQEKRSELDDNLRLARHFAVLTPFQKTTRDRIEAAAVPLSQKIRELRLEVARHASRRDILLLELVAGDRAARAAGPPSSFVLEPEEHSRSPRLRQSFSSVKATERGIVAPSLELPSMSRSSSNRMAKRVSAGGQGLKIYTSRAKDNEEADPSPLGDRSPRTPEWRHSSTGFVAVTPASNANFHSPSSIKEKSRGAQALSRRSP</sequence>
<protein>
    <submittedName>
        <fullName evidence="4">Guanine nucleotide exchange factor</fullName>
    </submittedName>
</protein>
<evidence type="ECO:0000256" key="1">
    <source>
        <dbReference type="SAM" id="MobiDB-lite"/>
    </source>
</evidence>
<keyword evidence="5" id="KW-1185">Reference proteome</keyword>
<dbReference type="Pfam" id="PF01369">
    <property type="entry name" value="Sec7"/>
    <property type="match status" value="1"/>
</dbReference>
<feature type="compositionally biased region" description="Polar residues" evidence="1">
    <location>
        <begin position="1379"/>
        <end position="1388"/>
    </location>
</feature>
<feature type="compositionally biased region" description="Basic and acidic residues" evidence="1">
    <location>
        <begin position="1602"/>
        <end position="1611"/>
    </location>
</feature>
<feature type="compositionally biased region" description="Basic and acidic residues" evidence="1">
    <location>
        <begin position="568"/>
        <end position="582"/>
    </location>
</feature>
<dbReference type="SUPFAM" id="SSF48425">
    <property type="entry name" value="Sec7 domain"/>
    <property type="match status" value="1"/>
</dbReference>
<feature type="compositionally biased region" description="Pro residues" evidence="1">
    <location>
        <begin position="454"/>
        <end position="466"/>
    </location>
</feature>
<dbReference type="OrthoDB" id="430364at2759"/>
<feature type="compositionally biased region" description="Low complexity" evidence="1">
    <location>
        <begin position="513"/>
        <end position="528"/>
    </location>
</feature>
<evidence type="ECO:0000259" key="3">
    <source>
        <dbReference type="PROSITE" id="PS50190"/>
    </source>
</evidence>
<accession>A0A0P1BNT2</accession>
<dbReference type="InterPro" id="IPR011993">
    <property type="entry name" value="PH-like_dom_sf"/>
</dbReference>
<dbReference type="SUPFAM" id="SSF50729">
    <property type="entry name" value="PH domain-like"/>
    <property type="match status" value="1"/>
</dbReference>
<feature type="compositionally biased region" description="Low complexity" evidence="1">
    <location>
        <begin position="1556"/>
        <end position="1569"/>
    </location>
</feature>
<feature type="compositionally biased region" description="Low complexity" evidence="1">
    <location>
        <begin position="136"/>
        <end position="148"/>
    </location>
</feature>
<feature type="compositionally biased region" description="Low complexity" evidence="1">
    <location>
        <begin position="212"/>
        <end position="234"/>
    </location>
</feature>
<feature type="region of interest" description="Disordered" evidence="1">
    <location>
        <begin position="1518"/>
        <end position="1544"/>
    </location>
</feature>
<feature type="compositionally biased region" description="Low complexity" evidence="1">
    <location>
        <begin position="181"/>
        <end position="200"/>
    </location>
</feature>
<feature type="compositionally biased region" description="Polar residues" evidence="1">
    <location>
        <begin position="554"/>
        <end position="567"/>
    </location>
</feature>
<reference evidence="4 5" key="1">
    <citation type="submission" date="2014-09" db="EMBL/GenBank/DDBJ databases">
        <authorList>
            <person name="Magalhaes I.L.F."/>
            <person name="Oliveira U."/>
            <person name="Santos F.R."/>
            <person name="Vidigal T.H.D.A."/>
            <person name="Brescovit A.D."/>
            <person name="Santos A.J."/>
        </authorList>
    </citation>
    <scope>NUCLEOTIDE SEQUENCE [LARGE SCALE GENOMIC DNA]</scope>
</reference>
<feature type="compositionally biased region" description="Low complexity" evidence="1">
    <location>
        <begin position="775"/>
        <end position="789"/>
    </location>
</feature>
<dbReference type="SMART" id="SM00233">
    <property type="entry name" value="PH"/>
    <property type="match status" value="1"/>
</dbReference>
<feature type="compositionally biased region" description="Low complexity" evidence="1">
    <location>
        <begin position="732"/>
        <end position="768"/>
    </location>
</feature>